<reference evidence="1 2" key="1">
    <citation type="journal article" date="2022" name="Gigascience">
        <title>A chromosome-level genome assembly and annotation of the desert horned lizard, Phrynosoma platyrhinos, provides insight into chromosomal rearrangements among reptiles.</title>
        <authorList>
            <person name="Koochekian N."/>
            <person name="Ascanio A."/>
            <person name="Farleigh K."/>
            <person name="Card D.C."/>
            <person name="Schield D.R."/>
            <person name="Castoe T.A."/>
            <person name="Jezkova T."/>
        </authorList>
    </citation>
    <scope>NUCLEOTIDE SEQUENCE [LARGE SCALE GENOMIC DNA]</scope>
    <source>
        <strain evidence="1">NK-2021</strain>
    </source>
</reference>
<gene>
    <name evidence="1" type="ORF">JD844_034220</name>
</gene>
<dbReference type="Proteomes" id="UP000826234">
    <property type="component" value="Unassembled WGS sequence"/>
</dbReference>
<keyword evidence="2" id="KW-1185">Reference proteome</keyword>
<sequence>MNFTIFNFHLNRFAGILQEKKERNRGMMEHYRWNCAKTSQLGGKRGVKKDEKANAWPYRIREEMEPGKASLGSLAVRFIR</sequence>
<proteinExistence type="predicted"/>
<evidence type="ECO:0000313" key="2">
    <source>
        <dbReference type="Proteomes" id="UP000826234"/>
    </source>
</evidence>
<protein>
    <submittedName>
        <fullName evidence="1">Uncharacterized protein</fullName>
    </submittedName>
</protein>
<evidence type="ECO:0000313" key="1">
    <source>
        <dbReference type="EMBL" id="KAH0625869.1"/>
    </source>
</evidence>
<dbReference type="EMBL" id="JAIPUX010000953">
    <property type="protein sequence ID" value="KAH0625869.1"/>
    <property type="molecule type" value="Genomic_DNA"/>
</dbReference>
<organism evidence="1 2">
    <name type="scientific">Phrynosoma platyrhinos</name>
    <name type="common">Desert horned lizard</name>
    <dbReference type="NCBI Taxonomy" id="52577"/>
    <lineage>
        <taxon>Eukaryota</taxon>
        <taxon>Metazoa</taxon>
        <taxon>Chordata</taxon>
        <taxon>Craniata</taxon>
        <taxon>Vertebrata</taxon>
        <taxon>Euteleostomi</taxon>
        <taxon>Lepidosauria</taxon>
        <taxon>Squamata</taxon>
        <taxon>Bifurcata</taxon>
        <taxon>Unidentata</taxon>
        <taxon>Episquamata</taxon>
        <taxon>Toxicofera</taxon>
        <taxon>Iguania</taxon>
        <taxon>Phrynosomatidae</taxon>
        <taxon>Phrynosomatinae</taxon>
        <taxon>Phrynosoma</taxon>
    </lineage>
</organism>
<comment type="caution">
    <text evidence="1">The sequence shown here is derived from an EMBL/GenBank/DDBJ whole genome shotgun (WGS) entry which is preliminary data.</text>
</comment>
<accession>A0ABQ7T896</accession>
<name>A0ABQ7T896_PHRPL</name>